<feature type="non-terminal residue" evidence="3">
    <location>
        <position position="253"/>
    </location>
</feature>
<dbReference type="InterPro" id="IPR019734">
    <property type="entry name" value="TPR_rpt"/>
</dbReference>
<dbReference type="SMART" id="SM00028">
    <property type="entry name" value="TPR"/>
    <property type="match status" value="3"/>
</dbReference>
<dbReference type="EMBL" id="BARU01036306">
    <property type="protein sequence ID" value="GAH89135.1"/>
    <property type="molecule type" value="Genomic_DNA"/>
</dbReference>
<proteinExistence type="predicted"/>
<accession>X1K668</accession>
<dbReference type="AlphaFoldDB" id="X1K668"/>
<name>X1K668_9ZZZZ</name>
<dbReference type="PANTHER" id="PTHR45586:SF1">
    <property type="entry name" value="LIPOPOLYSACCHARIDE ASSEMBLY PROTEIN B"/>
    <property type="match status" value="1"/>
</dbReference>
<gene>
    <name evidence="3" type="ORF">S03H2_56716</name>
</gene>
<keyword evidence="2" id="KW-0802">TPR repeat</keyword>
<dbReference type="Pfam" id="PF14559">
    <property type="entry name" value="TPR_19"/>
    <property type="match status" value="1"/>
</dbReference>
<organism evidence="3">
    <name type="scientific">marine sediment metagenome</name>
    <dbReference type="NCBI Taxonomy" id="412755"/>
    <lineage>
        <taxon>unclassified sequences</taxon>
        <taxon>metagenomes</taxon>
        <taxon>ecological metagenomes</taxon>
    </lineage>
</organism>
<evidence type="ECO:0000313" key="3">
    <source>
        <dbReference type="EMBL" id="GAH89135.1"/>
    </source>
</evidence>
<dbReference type="InterPro" id="IPR051012">
    <property type="entry name" value="CellSynth/LPSAsmb/PSIAsmb"/>
</dbReference>
<sequence length="253" mass="27524">TSPEDDRAALRLARLYARTGDLPAAAKQLAGLLAEEGGQLRQVAPEITYLLRQGAKKPLAEELASAAEKAKGRLAPASLCVAGLIADGAGEDELAVSLLRRAIQTDPRFWAAYEALEQVYLAAGRFDDMDGLGRRVDKVAPEGYFRHYFLGKIAFDRGRIDQAVAELGKARQRRASHVPTLHLLGRAHLRGRQFDDAERCLAAARALAPNDEAVLRDLVEMHLARRQLVKAAHAVALFRLRNPKGVAGRVLAA</sequence>
<evidence type="ECO:0000256" key="2">
    <source>
        <dbReference type="ARBA" id="ARBA00022803"/>
    </source>
</evidence>
<comment type="caution">
    <text evidence="3">The sequence shown here is derived from an EMBL/GenBank/DDBJ whole genome shotgun (WGS) entry which is preliminary data.</text>
</comment>
<evidence type="ECO:0000256" key="1">
    <source>
        <dbReference type="ARBA" id="ARBA00022737"/>
    </source>
</evidence>
<dbReference type="PANTHER" id="PTHR45586">
    <property type="entry name" value="TPR REPEAT-CONTAINING PROTEIN PA4667"/>
    <property type="match status" value="1"/>
</dbReference>
<dbReference type="InterPro" id="IPR011990">
    <property type="entry name" value="TPR-like_helical_dom_sf"/>
</dbReference>
<keyword evidence="1" id="KW-0677">Repeat</keyword>
<dbReference type="SUPFAM" id="SSF48452">
    <property type="entry name" value="TPR-like"/>
    <property type="match status" value="1"/>
</dbReference>
<protein>
    <submittedName>
        <fullName evidence="3">Uncharacterized protein</fullName>
    </submittedName>
</protein>
<reference evidence="3" key="1">
    <citation type="journal article" date="2014" name="Front. Microbiol.">
        <title>High frequency of phylogenetically diverse reductive dehalogenase-homologous genes in deep subseafloor sedimentary metagenomes.</title>
        <authorList>
            <person name="Kawai M."/>
            <person name="Futagami T."/>
            <person name="Toyoda A."/>
            <person name="Takaki Y."/>
            <person name="Nishi S."/>
            <person name="Hori S."/>
            <person name="Arai W."/>
            <person name="Tsubouchi T."/>
            <person name="Morono Y."/>
            <person name="Uchiyama I."/>
            <person name="Ito T."/>
            <person name="Fujiyama A."/>
            <person name="Inagaki F."/>
            <person name="Takami H."/>
        </authorList>
    </citation>
    <scope>NUCLEOTIDE SEQUENCE</scope>
    <source>
        <strain evidence="3">Expedition CK06-06</strain>
    </source>
</reference>
<feature type="non-terminal residue" evidence="3">
    <location>
        <position position="1"/>
    </location>
</feature>
<dbReference type="Gene3D" id="1.25.40.10">
    <property type="entry name" value="Tetratricopeptide repeat domain"/>
    <property type="match status" value="1"/>
</dbReference>